<feature type="transmembrane region" description="Helical" evidence="6">
    <location>
        <begin position="373"/>
        <end position="389"/>
    </location>
</feature>
<keyword evidence="3 6" id="KW-0812">Transmembrane</keyword>
<organism evidence="7 8">
    <name type="scientific">Flavobacterium hiemivividum</name>
    <dbReference type="NCBI Taxonomy" id="2541734"/>
    <lineage>
        <taxon>Bacteria</taxon>
        <taxon>Pseudomonadati</taxon>
        <taxon>Bacteroidota</taxon>
        <taxon>Flavobacteriia</taxon>
        <taxon>Flavobacteriales</taxon>
        <taxon>Flavobacteriaceae</taxon>
        <taxon>Flavobacterium</taxon>
    </lineage>
</organism>
<comment type="subcellular location">
    <subcellularLocation>
        <location evidence="1">Cell membrane</location>
        <topology evidence="1">Multi-pass membrane protein</topology>
    </subcellularLocation>
</comment>
<feature type="transmembrane region" description="Helical" evidence="6">
    <location>
        <begin position="127"/>
        <end position="146"/>
    </location>
</feature>
<proteinExistence type="predicted"/>
<feature type="transmembrane region" description="Helical" evidence="6">
    <location>
        <begin position="12"/>
        <end position="36"/>
    </location>
</feature>
<dbReference type="PANTHER" id="PTHR30250:SF11">
    <property type="entry name" value="O-ANTIGEN TRANSPORTER-RELATED"/>
    <property type="match status" value="1"/>
</dbReference>
<gene>
    <name evidence="7" type="ORF">E0F98_04025</name>
</gene>
<dbReference type="RefSeq" id="WP_132109296.1">
    <property type="nucleotide sequence ID" value="NZ_SMFO01000001.1"/>
</dbReference>
<evidence type="ECO:0000256" key="6">
    <source>
        <dbReference type="SAM" id="Phobius"/>
    </source>
</evidence>
<dbReference type="GO" id="GO:0005886">
    <property type="term" value="C:plasma membrane"/>
    <property type="evidence" value="ECO:0007669"/>
    <property type="project" value="UniProtKB-SubCell"/>
</dbReference>
<comment type="caution">
    <text evidence="7">The sequence shown here is derived from an EMBL/GenBank/DDBJ whole genome shotgun (WGS) entry which is preliminary data.</text>
</comment>
<evidence type="ECO:0000256" key="3">
    <source>
        <dbReference type="ARBA" id="ARBA00022692"/>
    </source>
</evidence>
<keyword evidence="4 6" id="KW-1133">Transmembrane helix</keyword>
<sequence length="432" mass="49574">MRYFLQKINKDAFVLQSFITLFLRVFGVVVLFGFTLFLTNNYEPKIIGQYDFVRSFLFVIGSICLLGCDQSILYFKGRLNGSNLEGGLKNTYKKMVLLLFAMAIILFLIVLAINKEWINSYFSDPELYSILLKSTGILFFYSLTVLNTEVFRALEHLYVAELFRNTIKYFPVMFGAILLLFYGKESYLAEVFLLGFIVLAVVTTAIIFYYFSKMDGNFKQESFSLKEITLKSYPIAISGMAMFLLLSFDIIFLKKYRDDATVAYYSVAIKIMTMLTMVILTVNITISAKISEYFAANNTLELNRIIRKSARLIFILTLPSALFMFFFSEYLLHFFGENYLIAKETLLILIVGQGLCSIFGSASVYLNMTGRQTVFQQILIVAVIINFVLNRMLVPRYGMNGAAIAFVCSSFFWNFISAIVIYRKDKVKVFLN</sequence>
<evidence type="ECO:0000313" key="7">
    <source>
        <dbReference type="EMBL" id="TDE06791.1"/>
    </source>
</evidence>
<feature type="transmembrane region" description="Helical" evidence="6">
    <location>
        <begin position="189"/>
        <end position="211"/>
    </location>
</feature>
<evidence type="ECO:0000256" key="2">
    <source>
        <dbReference type="ARBA" id="ARBA00022475"/>
    </source>
</evidence>
<dbReference type="PANTHER" id="PTHR30250">
    <property type="entry name" value="PST FAMILY PREDICTED COLANIC ACID TRANSPORTER"/>
    <property type="match status" value="1"/>
</dbReference>
<dbReference type="AlphaFoldDB" id="A0A4R5D5C4"/>
<feature type="transmembrane region" description="Helical" evidence="6">
    <location>
        <begin position="401"/>
        <end position="422"/>
    </location>
</feature>
<feature type="transmembrane region" description="Helical" evidence="6">
    <location>
        <begin position="96"/>
        <end position="115"/>
    </location>
</feature>
<dbReference type="InterPro" id="IPR050833">
    <property type="entry name" value="Poly_Biosynth_Transport"/>
</dbReference>
<dbReference type="InterPro" id="IPR002528">
    <property type="entry name" value="MATE_fam"/>
</dbReference>
<dbReference type="EMBL" id="SMFO01000001">
    <property type="protein sequence ID" value="TDE06791.1"/>
    <property type="molecule type" value="Genomic_DNA"/>
</dbReference>
<protein>
    <submittedName>
        <fullName evidence="7">Polysaccharide biosynthesis protein</fullName>
    </submittedName>
</protein>
<feature type="transmembrane region" description="Helical" evidence="6">
    <location>
        <begin position="309"/>
        <end position="327"/>
    </location>
</feature>
<evidence type="ECO:0000313" key="8">
    <source>
        <dbReference type="Proteomes" id="UP000294597"/>
    </source>
</evidence>
<evidence type="ECO:0000256" key="4">
    <source>
        <dbReference type="ARBA" id="ARBA00022989"/>
    </source>
</evidence>
<dbReference type="Pfam" id="PF01554">
    <property type="entry name" value="MatE"/>
    <property type="match status" value="1"/>
</dbReference>
<keyword evidence="8" id="KW-1185">Reference proteome</keyword>
<evidence type="ECO:0000256" key="1">
    <source>
        <dbReference type="ARBA" id="ARBA00004651"/>
    </source>
</evidence>
<feature type="transmembrane region" description="Helical" evidence="6">
    <location>
        <begin position="264"/>
        <end position="288"/>
    </location>
</feature>
<feature type="transmembrane region" description="Helical" evidence="6">
    <location>
        <begin position="56"/>
        <end position="75"/>
    </location>
</feature>
<dbReference type="GO" id="GO:0042910">
    <property type="term" value="F:xenobiotic transmembrane transporter activity"/>
    <property type="evidence" value="ECO:0007669"/>
    <property type="project" value="InterPro"/>
</dbReference>
<dbReference type="GO" id="GO:0015297">
    <property type="term" value="F:antiporter activity"/>
    <property type="evidence" value="ECO:0007669"/>
    <property type="project" value="InterPro"/>
</dbReference>
<feature type="transmembrane region" description="Helical" evidence="6">
    <location>
        <begin position="232"/>
        <end position="252"/>
    </location>
</feature>
<accession>A0A4R5D5C4</accession>
<reference evidence="7 8" key="1">
    <citation type="submission" date="2019-03" db="EMBL/GenBank/DDBJ databases">
        <title>Flavobacterium TSA-D2 sp. nov., isolated from arctic soil.</title>
        <authorList>
            <person name="Chaudhary D.K."/>
        </authorList>
    </citation>
    <scope>NUCLEOTIDE SEQUENCE [LARGE SCALE GENOMIC DNA]</scope>
    <source>
        <strain evidence="7 8">TSA-D2</strain>
    </source>
</reference>
<keyword evidence="2" id="KW-1003">Cell membrane</keyword>
<name>A0A4R5D5C4_9FLAO</name>
<feature type="transmembrane region" description="Helical" evidence="6">
    <location>
        <begin position="167"/>
        <end position="183"/>
    </location>
</feature>
<keyword evidence="5 6" id="KW-0472">Membrane</keyword>
<evidence type="ECO:0000256" key="5">
    <source>
        <dbReference type="ARBA" id="ARBA00023136"/>
    </source>
</evidence>
<dbReference type="Proteomes" id="UP000294597">
    <property type="component" value="Unassembled WGS sequence"/>
</dbReference>
<feature type="transmembrane region" description="Helical" evidence="6">
    <location>
        <begin position="347"/>
        <end position="366"/>
    </location>
</feature>